<dbReference type="EMBL" id="NGJU01000014">
    <property type="protein sequence ID" value="RST94503.1"/>
    <property type="molecule type" value="Genomic_DNA"/>
</dbReference>
<dbReference type="Proteomes" id="UP000287239">
    <property type="component" value="Unassembled WGS sequence"/>
</dbReference>
<evidence type="ECO:0000313" key="1">
    <source>
        <dbReference type="EMBL" id="RST94503.1"/>
    </source>
</evidence>
<keyword evidence="2" id="KW-1185">Reference proteome</keyword>
<accession>A0A429ZLF4</accession>
<name>A0A429ZLF4_9ENTE</name>
<sequence length="107" mass="12297">MIETLSKIKEAEAVISAEKEQFKTDLANLSSNLQKELTTQKSQIEDDIQNYRQAQEKEAQAYFNQVKEENSLRFKTTSSSLDQSFVEKQTKVVGAVLKEVKEIYGRF</sequence>
<dbReference type="RefSeq" id="WP_126780540.1">
    <property type="nucleotide sequence ID" value="NZ_CP177121.1"/>
</dbReference>
<proteinExistence type="predicted"/>
<reference evidence="1 2" key="1">
    <citation type="submission" date="2017-05" db="EMBL/GenBank/DDBJ databases">
        <title>Vagococcus spp. assemblies.</title>
        <authorList>
            <person name="Gulvik C.A."/>
        </authorList>
    </citation>
    <scope>NUCLEOTIDE SEQUENCE [LARGE SCALE GENOMIC DNA]</scope>
    <source>
        <strain evidence="1 2">NCFB 2777</strain>
    </source>
</reference>
<protein>
    <submittedName>
        <fullName evidence="1">Uncharacterized protein</fullName>
    </submittedName>
</protein>
<comment type="caution">
    <text evidence="1">The sequence shown here is derived from an EMBL/GenBank/DDBJ whole genome shotgun (WGS) entry which is preliminary data.</text>
</comment>
<dbReference type="GeneID" id="98568631"/>
<dbReference type="AlphaFoldDB" id="A0A429ZLF4"/>
<gene>
    <name evidence="1" type="ORF">CBF35_09630</name>
</gene>
<organism evidence="1 2">
    <name type="scientific">Vagococcus salmoninarum</name>
    <dbReference type="NCBI Taxonomy" id="2739"/>
    <lineage>
        <taxon>Bacteria</taxon>
        <taxon>Bacillati</taxon>
        <taxon>Bacillota</taxon>
        <taxon>Bacilli</taxon>
        <taxon>Lactobacillales</taxon>
        <taxon>Enterococcaceae</taxon>
        <taxon>Vagococcus</taxon>
    </lineage>
</organism>
<evidence type="ECO:0000313" key="2">
    <source>
        <dbReference type="Proteomes" id="UP000287239"/>
    </source>
</evidence>